<evidence type="ECO:0000313" key="4">
    <source>
        <dbReference type="Proteomes" id="UP000243413"/>
    </source>
</evidence>
<dbReference type="Proteomes" id="UP000243413">
    <property type="component" value="Chromosome I"/>
</dbReference>
<reference evidence="3" key="2">
    <citation type="submission" date="2016-10" db="EMBL/GenBank/DDBJ databases">
        <authorList>
            <person name="de Groot N.N."/>
        </authorList>
    </citation>
    <scope>NUCLEOTIDE SEQUENCE [LARGE SCALE GENOMIC DNA]</scope>
    <source>
        <strain evidence="3">JCM 14963</strain>
    </source>
</reference>
<evidence type="ECO:0000313" key="3">
    <source>
        <dbReference type="EMBL" id="SDS96921.1"/>
    </source>
</evidence>
<protein>
    <submittedName>
        <fullName evidence="3">Uncharacterized protein</fullName>
    </submittedName>
</protein>
<keyword evidence="1" id="KW-0472">Membrane</keyword>
<gene>
    <name evidence="2" type="ORF">NBRC116187_32720</name>
    <name evidence="3" type="ORF">SAMN05216271_3233</name>
</gene>
<sequence>MSTARKGLWHIFRAPLLLAVLSSVGLLAALIGDGVYDLLSWLALGCIPAVIAWYWTKANV</sequence>
<proteinExistence type="predicted"/>
<dbReference type="EMBL" id="BAABWD010000005">
    <property type="protein sequence ID" value="GAA6132912.1"/>
    <property type="molecule type" value="Genomic_DNA"/>
</dbReference>
<keyword evidence="5" id="KW-1185">Reference proteome</keyword>
<evidence type="ECO:0000313" key="2">
    <source>
        <dbReference type="EMBL" id="GAA6132912.1"/>
    </source>
</evidence>
<feature type="transmembrane region" description="Helical" evidence="1">
    <location>
        <begin position="12"/>
        <end position="32"/>
    </location>
</feature>
<dbReference type="EMBL" id="LT629763">
    <property type="protein sequence ID" value="SDS96921.1"/>
    <property type="molecule type" value="Genomic_DNA"/>
</dbReference>
<keyword evidence="1" id="KW-0812">Transmembrane</keyword>
<accession>A0A1H1WJZ7</accession>
<keyword evidence="1" id="KW-1133">Transmembrane helix</keyword>
<dbReference type="AlphaFoldDB" id="A0A1H1WJZ7"/>
<name>A0A1H1WJZ7_9GAMM</name>
<reference evidence="4" key="1">
    <citation type="submission" date="2016-10" db="EMBL/GenBank/DDBJ databases">
        <authorList>
            <person name="Varghese N."/>
            <person name="Submissions S."/>
        </authorList>
    </citation>
    <scope>NUCLEOTIDE SEQUENCE [LARGE SCALE GENOMIC DNA]</scope>
    <source>
        <strain evidence="4">JCM 14963</strain>
    </source>
</reference>
<dbReference type="OrthoDB" id="8968524at2"/>
<reference evidence="2 5" key="3">
    <citation type="submission" date="2024-04" db="EMBL/GenBank/DDBJ databases">
        <title>Draft genome sequence of Halopseudomonas sabulinigri NBRC 116187.</title>
        <authorList>
            <person name="Miyakawa T."/>
            <person name="Kusuya Y."/>
            <person name="Miura T."/>
        </authorList>
    </citation>
    <scope>NUCLEOTIDE SEQUENCE [LARGE SCALE GENOMIC DNA]</scope>
    <source>
        <strain evidence="2 5">4NH20-0042</strain>
    </source>
</reference>
<evidence type="ECO:0000313" key="5">
    <source>
        <dbReference type="Proteomes" id="UP001486808"/>
    </source>
</evidence>
<dbReference type="STRING" id="472181.SAMN05216271_3233"/>
<dbReference type="RefSeq" id="WP_092287864.1">
    <property type="nucleotide sequence ID" value="NZ_BAABWD010000005.1"/>
</dbReference>
<evidence type="ECO:0000256" key="1">
    <source>
        <dbReference type="SAM" id="Phobius"/>
    </source>
</evidence>
<organism evidence="3 4">
    <name type="scientific">Halopseudomonas sabulinigri</name>
    <dbReference type="NCBI Taxonomy" id="472181"/>
    <lineage>
        <taxon>Bacteria</taxon>
        <taxon>Pseudomonadati</taxon>
        <taxon>Pseudomonadota</taxon>
        <taxon>Gammaproteobacteria</taxon>
        <taxon>Pseudomonadales</taxon>
        <taxon>Pseudomonadaceae</taxon>
        <taxon>Halopseudomonas</taxon>
    </lineage>
</organism>
<feature type="transmembrane region" description="Helical" evidence="1">
    <location>
        <begin position="38"/>
        <end position="56"/>
    </location>
</feature>
<dbReference type="Proteomes" id="UP001486808">
    <property type="component" value="Unassembled WGS sequence"/>
</dbReference>